<reference evidence="1" key="1">
    <citation type="journal article" date="2020" name="Fungal Divers.">
        <title>Resolving the Mortierellaceae phylogeny through synthesis of multi-gene phylogenetics and phylogenomics.</title>
        <authorList>
            <person name="Vandepol N."/>
            <person name="Liber J."/>
            <person name="Desiro A."/>
            <person name="Na H."/>
            <person name="Kennedy M."/>
            <person name="Barry K."/>
            <person name="Grigoriev I.V."/>
            <person name="Miller A.N."/>
            <person name="O'Donnell K."/>
            <person name="Stajich J.E."/>
            <person name="Bonito G."/>
        </authorList>
    </citation>
    <scope>NUCLEOTIDE SEQUENCE</scope>
    <source>
        <strain evidence="1">MES-2147</strain>
    </source>
</reference>
<name>A0A9P6M3E3_9FUNG</name>
<comment type="caution">
    <text evidence="1">The sequence shown here is derived from an EMBL/GenBank/DDBJ whole genome shotgun (WGS) entry which is preliminary data.</text>
</comment>
<dbReference type="OrthoDB" id="2339315at2759"/>
<dbReference type="Gene3D" id="3.80.10.10">
    <property type="entry name" value="Ribonuclease Inhibitor"/>
    <property type="match status" value="1"/>
</dbReference>
<proteinExistence type="predicted"/>
<dbReference type="EMBL" id="JAAAHW010006247">
    <property type="protein sequence ID" value="KAF9963927.1"/>
    <property type="molecule type" value="Genomic_DNA"/>
</dbReference>
<dbReference type="SUPFAM" id="SSF52047">
    <property type="entry name" value="RNI-like"/>
    <property type="match status" value="1"/>
</dbReference>
<dbReference type="InterPro" id="IPR032675">
    <property type="entry name" value="LRR_dom_sf"/>
</dbReference>
<organism evidence="1 2">
    <name type="scientific">Modicella reniformis</name>
    <dbReference type="NCBI Taxonomy" id="1440133"/>
    <lineage>
        <taxon>Eukaryota</taxon>
        <taxon>Fungi</taxon>
        <taxon>Fungi incertae sedis</taxon>
        <taxon>Mucoromycota</taxon>
        <taxon>Mortierellomycotina</taxon>
        <taxon>Mortierellomycetes</taxon>
        <taxon>Mortierellales</taxon>
        <taxon>Mortierellaceae</taxon>
        <taxon>Modicella</taxon>
    </lineage>
</organism>
<sequence length="515" mass="60401">MEEVACYLERQDLANCTLVNKTFHEHFQRHLWRELTINPRVIAERGLMPMQEQVLRNNSRFIRKLFVHTLNRRGVIALLASACDLLYELKSHVSLPKNETDDTLLLMILDLVSHNLRLRNWTIYSRAYFSNTTLLRLTEVLSKSHCLTVLEIELAFRPQRGWMRHILQSLPQTLKNLRIQWERICEMDYVDPFPNNGWPTKYSHLEVADLAIFLTSGDEIALFQFIERCLTLKKLTLPRMRSQLTVDSVISLLETRPLSTTLNTIDLSLVSHLDEIYWGRFLWAMKGRVKELITDMNFNIPTAMTYIPKLTNCWRDTLESLQINKPRRITSRDIYLILTTCSKLKKLDCLYPWVGLRFEREEEEVEFPGLEAMVREDWVCTELEELRLSFADGRRPHAAEPVLSLQEGWCIQGIDHIYQQLGRLTKLRLLAIGWSTTSAFSNRANLDMSLQSGLGYLEGLMSLMSLDIKYIRYVKIQQNEVNWMLENWPSLVRIRGVNNLQVIRSILHERPHMTI</sequence>
<accession>A0A9P6M3E3</accession>
<evidence type="ECO:0000313" key="1">
    <source>
        <dbReference type="EMBL" id="KAF9963927.1"/>
    </source>
</evidence>
<protein>
    <recommendedName>
        <fullName evidence="3">F-box domain-containing protein</fullName>
    </recommendedName>
</protein>
<gene>
    <name evidence="1" type="ORF">BGZ65_005652</name>
</gene>
<dbReference type="Proteomes" id="UP000749646">
    <property type="component" value="Unassembled WGS sequence"/>
</dbReference>
<evidence type="ECO:0000313" key="2">
    <source>
        <dbReference type="Proteomes" id="UP000749646"/>
    </source>
</evidence>
<evidence type="ECO:0008006" key="3">
    <source>
        <dbReference type="Google" id="ProtNLM"/>
    </source>
</evidence>
<keyword evidence="2" id="KW-1185">Reference proteome</keyword>
<dbReference type="AlphaFoldDB" id="A0A9P6M3E3"/>